<name>A0AAE7RXH7_9CAUD</name>
<accession>A0AAE7RXH7</accession>
<dbReference type="GO" id="GO:0004527">
    <property type="term" value="F:exonuclease activity"/>
    <property type="evidence" value="ECO:0007669"/>
    <property type="project" value="UniProtKB-KW"/>
</dbReference>
<keyword evidence="1" id="KW-0269">Exonuclease</keyword>
<evidence type="ECO:0000313" key="2">
    <source>
        <dbReference type="Proteomes" id="UP000827552"/>
    </source>
</evidence>
<organism evidence="1 2">
    <name type="scientific">uncultured phage cr44_1</name>
    <dbReference type="NCBI Taxonomy" id="2986405"/>
    <lineage>
        <taxon>Viruses</taxon>
        <taxon>Duplodnaviria</taxon>
        <taxon>Heunggongvirae</taxon>
        <taxon>Uroviricota</taxon>
        <taxon>Caudoviricetes</taxon>
        <taxon>Crassvirales</taxon>
        <taxon>Steigviridae</taxon>
        <taxon>Asinivirinae</taxon>
        <taxon>Kahnovirus</taxon>
        <taxon>Kahnovirus copri</taxon>
    </lineage>
</organism>
<sequence length="351" mass="41253">MNTIKKKLSDISLNITEEEYRRDSALSYSTLARYEREGFNNLDKLFDKLDTPSLTFGRAVDSIITGGQPEFDKEFMVAEYPSIPDSIVRIVKSLFSQYKDSCDNLSSIQDTGIIKETEKQGYQMNWRPETRARVIKEKGYEYYNLLFVAGNRTILDTQTYQDVCNAVRALKESKSTQFYFAEDNPFEPDIERFYQLKFKGEFNGVKYRNMADLIIVNHKEKWVKPVDLKTSSHTEWDFYKSFVDWNYQIQARLYWAIIRQNMDKDEYFKDFKLLDYDFIVVNRRILVPLVWTCPFTQVAGTLKFGKNDQIEMRSPFVIGEELSSYLTSRPRVPVGINETGPNDLKEWLNTL</sequence>
<proteinExistence type="predicted"/>
<dbReference type="Gene3D" id="3.90.320.10">
    <property type="match status" value="1"/>
</dbReference>
<dbReference type="Proteomes" id="UP000827552">
    <property type="component" value="Segment"/>
</dbReference>
<keyword evidence="1" id="KW-0378">Hydrolase</keyword>
<dbReference type="GeneID" id="75691765"/>
<dbReference type="EMBL" id="MZ130483">
    <property type="protein sequence ID" value="QWM89909.1"/>
    <property type="molecule type" value="Genomic_DNA"/>
</dbReference>
<dbReference type="InterPro" id="IPR011604">
    <property type="entry name" value="PDDEXK-like_dom_sf"/>
</dbReference>
<reference evidence="1 2" key="1">
    <citation type="submission" date="2021-04" db="EMBL/GenBank/DDBJ databases">
        <authorList>
            <person name="Shkoporov A.N."/>
            <person name="Stockdale S.R."/>
            <person name="Guerin E."/>
            <person name="Ross R.P."/>
            <person name="Hill C."/>
        </authorList>
    </citation>
    <scope>NUCLEOTIDE SEQUENCE [LARGE SCALE GENOMIC DNA]</scope>
    <source>
        <strain evidence="2">cr44_1</strain>
    </source>
</reference>
<protein>
    <submittedName>
        <fullName evidence="1">Exonuclease PD-(D/E)XK superfamily</fullName>
    </submittedName>
</protein>
<keyword evidence="1" id="KW-0540">Nuclease</keyword>
<evidence type="ECO:0000313" key="1">
    <source>
        <dbReference type="EMBL" id="QWM89909.1"/>
    </source>
</evidence>
<dbReference type="KEGG" id="vg:75691765"/>
<keyword evidence="2" id="KW-1185">Reference proteome</keyword>
<gene>
    <name evidence="1" type="primary">gp_20453</name>
</gene>
<dbReference type="RefSeq" id="YP_010359481.1">
    <property type="nucleotide sequence ID" value="NC_062773.1"/>
</dbReference>